<name>A0A1H0GXN5_9BACT</name>
<comment type="caution">
    <text evidence="1">The sequence shown here is derived from an EMBL/GenBank/DDBJ whole genome shotgun (WGS) entry which is preliminary data.</text>
</comment>
<accession>A0A1H0GXN5</accession>
<sequence>MNEKDNIVYDIVDAVLDRPKGFTAGHRHFYLWPVTLGKMFLTQRIVEQLEINARNLQINPFAEALRLVEIHKDDCLLLLTYHTLKTKKEVNDSRVVTTRKNLLEKELGKEDMATLLILCLTWEKLADFMKHTKIDKELERMKEVNRCKKNKNTYQFGGVSVYGSIIDQACERYGWTFDYVVWEISYTNLQMMLRDSVKSIYLTDEEAKRCHVPIDGKSIDGNDAQQMDDIIREGNWS</sequence>
<dbReference type="EMBL" id="FNIW01000010">
    <property type="protein sequence ID" value="SDO11647.1"/>
    <property type="molecule type" value="Genomic_DNA"/>
</dbReference>
<reference evidence="2" key="1">
    <citation type="submission" date="2016-10" db="EMBL/GenBank/DDBJ databases">
        <authorList>
            <person name="de Groot N.N."/>
        </authorList>
    </citation>
    <scope>NUCLEOTIDE SEQUENCE [LARGE SCALE GENOMIC DNA]</scope>
    <source>
        <strain evidence="2">BP1-145</strain>
    </source>
</reference>
<dbReference type="Proteomes" id="UP000199134">
    <property type="component" value="Unassembled WGS sequence"/>
</dbReference>
<evidence type="ECO:0000313" key="2">
    <source>
        <dbReference type="Proteomes" id="UP000199134"/>
    </source>
</evidence>
<proteinExistence type="predicted"/>
<protein>
    <submittedName>
        <fullName evidence="1">Uncharacterized protein</fullName>
    </submittedName>
</protein>
<dbReference type="AlphaFoldDB" id="A0A1H0GXN5"/>
<evidence type="ECO:0000313" key="1">
    <source>
        <dbReference type="EMBL" id="SDO11647.1"/>
    </source>
</evidence>
<organism evidence="1 2">
    <name type="scientific">Prevotella communis</name>
    <dbReference type="NCBI Taxonomy" id="2913614"/>
    <lineage>
        <taxon>Bacteria</taxon>
        <taxon>Pseudomonadati</taxon>
        <taxon>Bacteroidota</taxon>
        <taxon>Bacteroidia</taxon>
        <taxon>Bacteroidales</taxon>
        <taxon>Prevotellaceae</taxon>
        <taxon>Prevotella</taxon>
    </lineage>
</organism>
<gene>
    <name evidence="1" type="ORF">SAMN04487900_11026</name>
</gene>
<dbReference type="OrthoDB" id="1046195at2"/>
<dbReference type="RefSeq" id="WP_091853499.1">
    <property type="nucleotide sequence ID" value="NZ_FNIW01000010.1"/>
</dbReference>